<evidence type="ECO:0000256" key="2">
    <source>
        <dbReference type="ARBA" id="ARBA00022679"/>
    </source>
</evidence>
<dbReference type="InterPro" id="IPR004607">
    <property type="entry name" value="GART"/>
</dbReference>
<feature type="site" description="Raises pKa of active site His" evidence="6">
    <location>
        <position position="158"/>
    </location>
</feature>
<dbReference type="UniPathway" id="UPA00074">
    <property type="reaction ID" value="UER00126"/>
</dbReference>
<evidence type="ECO:0000313" key="9">
    <source>
        <dbReference type="Proteomes" id="UP000007718"/>
    </source>
</evidence>
<protein>
    <recommendedName>
        <fullName evidence="6">Phosphoribosylglycinamide formyltransferase</fullName>
        <ecNumber evidence="6">2.1.2.2</ecNumber>
    </recommendedName>
    <alternativeName>
        <fullName evidence="6">5'-phosphoribosylglycinamide transformylase</fullName>
    </alternativeName>
    <alternativeName>
        <fullName evidence="6">GAR transformylase</fullName>
        <shortName evidence="6">GART</shortName>
    </alternativeName>
</protein>
<dbReference type="HAMAP" id="MF_01930">
    <property type="entry name" value="PurN"/>
    <property type="match status" value="1"/>
</dbReference>
<dbReference type="eggNOG" id="COG0299">
    <property type="taxonomic scope" value="Bacteria"/>
</dbReference>
<evidence type="ECO:0000256" key="3">
    <source>
        <dbReference type="ARBA" id="ARBA00022755"/>
    </source>
</evidence>
<evidence type="ECO:0000313" key="8">
    <source>
        <dbReference type="EMBL" id="ADY26229.1"/>
    </source>
</evidence>
<evidence type="ECO:0000256" key="6">
    <source>
        <dbReference type="HAMAP-Rule" id="MF_01930"/>
    </source>
</evidence>
<dbReference type="OrthoDB" id="9806170at2"/>
<dbReference type="RefSeq" id="WP_013614838.1">
    <property type="nucleotide sequence ID" value="NC_015161.1"/>
</dbReference>
<keyword evidence="9" id="KW-1185">Reference proteome</keyword>
<reference evidence="9" key="1">
    <citation type="submission" date="2011-02" db="EMBL/GenBank/DDBJ databases">
        <title>The complete sequence of chromosome of Deinococcus proteolyticus DSM 20540.</title>
        <authorList>
            <consortium name="US DOE Joint Genome Institute (JGI-PGF)"/>
            <person name="Lucas S."/>
            <person name="Copeland A."/>
            <person name="Lapidus A."/>
            <person name="Bruce D."/>
            <person name="Goodwin L."/>
            <person name="Pitluck S."/>
            <person name="Kyrpides N."/>
            <person name="Mavromatis K."/>
            <person name="Pagani I."/>
            <person name="Ivanova N."/>
            <person name="Ovchinnikova G."/>
            <person name="Zeytun A."/>
            <person name="Detter J.C."/>
            <person name="Han C."/>
            <person name="Land M."/>
            <person name="Hauser L."/>
            <person name="Markowitz V."/>
            <person name="Cheng J.-F."/>
            <person name="Hugenholtz P."/>
            <person name="Woyke T."/>
            <person name="Wu D."/>
            <person name="Pukall R."/>
            <person name="Steenblock K."/>
            <person name="Brambilla E."/>
            <person name="Klenk H.-P."/>
            <person name="Eisen J.A."/>
        </authorList>
    </citation>
    <scope>NUCLEOTIDE SEQUENCE [LARGE SCALE GENOMIC DNA]</scope>
    <source>
        <strain evidence="9">ATCC 35074 / DSM 20540 / JCM 6276 / NBRC 101906 / NCIMB 13154 / VKM Ac-1939 / CCM 2703 / MRP</strain>
    </source>
</reference>
<comment type="caution">
    <text evidence="6">Lacks conserved residue(s) required for the propagation of feature annotation.</text>
</comment>
<dbReference type="InterPro" id="IPR036477">
    <property type="entry name" value="Formyl_transf_N_sf"/>
</dbReference>
<organism evidence="8 9">
    <name type="scientific">Deinococcus proteolyticus (strain ATCC 35074 / DSM 20540 / JCM 6276 / NBRC 101906 / NCIMB 13154 / VKM Ac-1939 / CCM 2703 / MRP)</name>
    <dbReference type="NCBI Taxonomy" id="693977"/>
    <lineage>
        <taxon>Bacteria</taxon>
        <taxon>Thermotogati</taxon>
        <taxon>Deinococcota</taxon>
        <taxon>Deinococci</taxon>
        <taxon>Deinococcales</taxon>
        <taxon>Deinococcaceae</taxon>
        <taxon>Deinococcus</taxon>
    </lineage>
</organism>
<dbReference type="PANTHER" id="PTHR43369:SF2">
    <property type="entry name" value="PHOSPHORIBOSYLGLYCINAMIDE FORMYLTRANSFERASE"/>
    <property type="match status" value="1"/>
</dbReference>
<dbReference type="CDD" id="cd08645">
    <property type="entry name" value="FMT_core_GART"/>
    <property type="match status" value="1"/>
</dbReference>
<comment type="similarity">
    <text evidence="4 6">Belongs to the GART family.</text>
</comment>
<dbReference type="Pfam" id="PF00551">
    <property type="entry name" value="Formyl_trans_N"/>
    <property type="match status" value="1"/>
</dbReference>
<evidence type="ECO:0000256" key="1">
    <source>
        <dbReference type="ARBA" id="ARBA00005054"/>
    </source>
</evidence>
<dbReference type="Proteomes" id="UP000007718">
    <property type="component" value="Chromosome"/>
</dbReference>
<evidence type="ECO:0000259" key="7">
    <source>
        <dbReference type="Pfam" id="PF00551"/>
    </source>
</evidence>
<dbReference type="HOGENOM" id="CLU_038395_1_3_0"/>
<sequence>MINKEKVPTRLGFLASHGGSGARAIAAACRSGELAAVPVALASNNSRSSALAWARAEGGLAAAHLSSARFPDPAELDGAILAFLQENSVDVLVLSGYMKVLGPQVLEAYAGRVLNIHPSLLPNYGGPGMYGDRVHAAVIAAGERESGATVHLVTAGVDEGPVLAQSNVPVLLTDSVEQLRARVQATEGPLYVRALGRFLAGWTRPGAP</sequence>
<feature type="binding site" evidence="6">
    <location>
        <position position="69"/>
    </location>
    <ligand>
        <name>(6R)-10-formyltetrahydrofolate</name>
        <dbReference type="ChEBI" id="CHEBI:195366"/>
    </ligand>
</feature>
<dbReference type="STRING" id="693977.Deipr_1077"/>
<evidence type="ECO:0000256" key="4">
    <source>
        <dbReference type="ARBA" id="ARBA00038440"/>
    </source>
</evidence>
<feature type="domain" description="Formyl transferase N-terminal" evidence="7">
    <location>
        <begin position="11"/>
        <end position="195"/>
    </location>
</feature>
<keyword evidence="3 6" id="KW-0658">Purine biosynthesis</keyword>
<dbReference type="EMBL" id="CP002536">
    <property type="protein sequence ID" value="ADY26229.1"/>
    <property type="molecule type" value="Genomic_DNA"/>
</dbReference>
<dbReference type="GO" id="GO:0006189">
    <property type="term" value="P:'de novo' IMP biosynthetic process"/>
    <property type="evidence" value="ECO:0007669"/>
    <property type="project" value="UniProtKB-UniRule"/>
</dbReference>
<dbReference type="PROSITE" id="PS00373">
    <property type="entry name" value="GART"/>
    <property type="match status" value="1"/>
</dbReference>
<dbReference type="InterPro" id="IPR001555">
    <property type="entry name" value="GART_AS"/>
</dbReference>
<accession>F0RN87</accession>
<dbReference type="EC" id="2.1.2.2" evidence="6"/>
<gene>
    <name evidence="6" type="primary">purN</name>
    <name evidence="8" type="ordered locus">Deipr_1077</name>
</gene>
<dbReference type="AlphaFoldDB" id="F0RN87"/>
<comment type="catalytic activity">
    <reaction evidence="5 6">
        <text>N(1)-(5-phospho-beta-D-ribosyl)glycinamide + (6R)-10-formyltetrahydrofolate = N(2)-formyl-N(1)-(5-phospho-beta-D-ribosyl)glycinamide + (6S)-5,6,7,8-tetrahydrofolate + H(+)</text>
        <dbReference type="Rhea" id="RHEA:15053"/>
        <dbReference type="ChEBI" id="CHEBI:15378"/>
        <dbReference type="ChEBI" id="CHEBI:57453"/>
        <dbReference type="ChEBI" id="CHEBI:143788"/>
        <dbReference type="ChEBI" id="CHEBI:147286"/>
        <dbReference type="ChEBI" id="CHEBI:195366"/>
        <dbReference type="EC" id="2.1.2.2"/>
    </reaction>
</comment>
<dbReference type="SUPFAM" id="SSF53328">
    <property type="entry name" value="Formyltransferase"/>
    <property type="match status" value="1"/>
</dbReference>
<dbReference type="GO" id="GO:0005829">
    <property type="term" value="C:cytosol"/>
    <property type="evidence" value="ECO:0007669"/>
    <property type="project" value="TreeGrafter"/>
</dbReference>
<feature type="binding site" evidence="6">
    <location>
        <position position="115"/>
    </location>
    <ligand>
        <name>(6R)-10-formyltetrahydrofolate</name>
        <dbReference type="ChEBI" id="CHEBI:195366"/>
    </ligand>
</feature>
<dbReference type="GO" id="GO:0004644">
    <property type="term" value="F:phosphoribosylglycinamide formyltransferase activity"/>
    <property type="evidence" value="ECO:0007669"/>
    <property type="project" value="UniProtKB-UniRule"/>
</dbReference>
<dbReference type="Gene3D" id="3.40.50.170">
    <property type="entry name" value="Formyl transferase, N-terminal domain"/>
    <property type="match status" value="1"/>
</dbReference>
<name>F0RN87_DEIPM</name>
<keyword evidence="2 6" id="KW-0808">Transferase</keyword>
<evidence type="ECO:0000256" key="5">
    <source>
        <dbReference type="ARBA" id="ARBA00047664"/>
    </source>
</evidence>
<comment type="function">
    <text evidence="6">Catalyzes the transfer of a formyl group from 10-formyltetrahydrofolate to 5-phospho-ribosyl-glycinamide (GAR), producing 5-phospho-ribosyl-N-formylglycinamide (FGAR) and tetrahydrofolate.</text>
</comment>
<reference evidence="8 9" key="2">
    <citation type="journal article" date="2012" name="Stand. Genomic Sci.">
        <title>Complete genome sequence of the orange-red pigmented, radioresistant Deinococcus proteolyticus type strain (MRP(T)).</title>
        <authorList>
            <person name="Copeland A."/>
            <person name="Zeytun A."/>
            <person name="Yassawong M."/>
            <person name="Nolan M."/>
            <person name="Lucas S."/>
            <person name="Hammon N."/>
            <person name="Deshpande S."/>
            <person name="Cheng J.F."/>
            <person name="Han C."/>
            <person name="Tapia R."/>
            <person name="Goodwin L.A."/>
            <person name="Pitluck S."/>
            <person name="Mavromatis K."/>
            <person name="Liolios K."/>
            <person name="Pagani I."/>
            <person name="Ivanova N."/>
            <person name="Mikhailova N."/>
            <person name="Pati A."/>
            <person name="Chen A."/>
            <person name="Palaniappan K."/>
            <person name="Land M."/>
            <person name="Hauser L."/>
            <person name="Jeffries C.D."/>
            <person name="Brambilla E.M."/>
            <person name="Rohde M."/>
            <person name="Sikorski J."/>
            <person name="Pukall R."/>
            <person name="Goker M."/>
            <person name="Detter J.C."/>
            <person name="Woyke T."/>
            <person name="Bristow J."/>
            <person name="Eisen J.A."/>
            <person name="Markowitz V."/>
            <person name="Hugenholtz P."/>
            <person name="Kyrpides N.C."/>
            <person name="Klenk H.P."/>
            <person name="Lapidus A."/>
        </authorList>
    </citation>
    <scope>NUCLEOTIDE SEQUENCE [LARGE SCALE GENOMIC DNA]</scope>
    <source>
        <strain evidence="9">ATCC 35074 / DSM 20540 / JCM 6276 / NBRC 101906 / NCIMB 13154 / VKM Ac-1939 / CCM 2703 / MRP</strain>
    </source>
</reference>
<dbReference type="KEGG" id="dpt:Deipr_1077"/>
<dbReference type="InterPro" id="IPR002376">
    <property type="entry name" value="Formyl_transf_N"/>
</dbReference>
<feature type="active site" description="Proton donor" evidence="6">
    <location>
        <position position="117"/>
    </location>
</feature>
<comment type="pathway">
    <text evidence="1 6">Purine metabolism; IMP biosynthesis via de novo pathway; N(2)-formyl-N(1)-(5-phospho-D-ribosyl)glycinamide from N(1)-(5-phospho-D-ribosyl)glycinamide (10-formyl THF route): step 1/1.</text>
</comment>
<dbReference type="PANTHER" id="PTHR43369">
    <property type="entry name" value="PHOSPHORIBOSYLGLYCINAMIDE FORMYLTRANSFERASE"/>
    <property type="match status" value="1"/>
</dbReference>
<proteinExistence type="inferred from homology"/>